<proteinExistence type="predicted"/>
<gene>
    <name evidence="1" type="ORF">ACFQXB_15085</name>
</gene>
<evidence type="ECO:0000313" key="1">
    <source>
        <dbReference type="EMBL" id="MFC7705515.1"/>
    </source>
</evidence>
<organism evidence="1 2">
    <name type="scientific">Plastorhodobacter daqingensis</name>
    <dbReference type="NCBI Taxonomy" id="1387281"/>
    <lineage>
        <taxon>Bacteria</taxon>
        <taxon>Pseudomonadati</taxon>
        <taxon>Pseudomonadota</taxon>
        <taxon>Alphaproteobacteria</taxon>
        <taxon>Rhodobacterales</taxon>
        <taxon>Paracoccaceae</taxon>
        <taxon>Plastorhodobacter</taxon>
    </lineage>
</organism>
<reference evidence="2" key="1">
    <citation type="journal article" date="2019" name="Int. J. Syst. Evol. Microbiol.">
        <title>The Global Catalogue of Microorganisms (GCM) 10K type strain sequencing project: providing services to taxonomists for standard genome sequencing and annotation.</title>
        <authorList>
            <consortium name="The Broad Institute Genomics Platform"/>
            <consortium name="The Broad Institute Genome Sequencing Center for Infectious Disease"/>
            <person name="Wu L."/>
            <person name="Ma J."/>
        </authorList>
    </citation>
    <scope>NUCLEOTIDE SEQUENCE [LARGE SCALE GENOMIC DNA]</scope>
    <source>
        <strain evidence="2">CGMCC 1.12750</strain>
    </source>
</reference>
<sequence>MLCRRGNYGVDAASELIQDPENLLAKALRHSAEGAGGIGKPVAANDLPSHGANACARVIAVLTGTPRP</sequence>
<protein>
    <submittedName>
        <fullName evidence="1">Uncharacterized protein</fullName>
    </submittedName>
</protein>
<dbReference type="EMBL" id="JBHTFQ010000008">
    <property type="protein sequence ID" value="MFC7705515.1"/>
    <property type="molecule type" value="Genomic_DNA"/>
</dbReference>
<keyword evidence="2" id="KW-1185">Reference proteome</keyword>
<name>A0ABW2UN48_9RHOB</name>
<comment type="caution">
    <text evidence="1">The sequence shown here is derived from an EMBL/GenBank/DDBJ whole genome shotgun (WGS) entry which is preliminary data.</text>
</comment>
<accession>A0ABW2UN48</accession>
<dbReference type="Proteomes" id="UP001596516">
    <property type="component" value="Unassembled WGS sequence"/>
</dbReference>
<dbReference type="RefSeq" id="WP_377405507.1">
    <property type="nucleotide sequence ID" value="NZ_JBHTFQ010000008.1"/>
</dbReference>
<evidence type="ECO:0000313" key="2">
    <source>
        <dbReference type="Proteomes" id="UP001596516"/>
    </source>
</evidence>